<dbReference type="AlphaFoldDB" id="A0A811SFW1"/>
<sequence length="245" mass="25405">MARPTVLLVVALVLVVAEPGIASKPEPISTLRRVPPLLDCGPAPVAPAAESDGFRANLLSILRVIPSAAAAAPAGFVTARSGRTGRDSAFARALCFGAASNRSSSSAAACRACLSAAARDATSGCGASRRAGVWRAGCILGYADTDATSAREDAFFGWFYADSSTTAATLKDGVCAADRTGPDCARCFEDAARAAAALPWLVRLRREVIVVGYSCCLRVQSYVLPITSELSYTISSSILAYYLTL</sequence>
<comment type="caution">
    <text evidence="5">The sequence shown here is derived from an EMBL/GenBank/DDBJ whole genome shotgun (WGS) entry which is preliminary data.</text>
</comment>
<proteinExistence type="predicted"/>
<organism evidence="5 6">
    <name type="scientific">Miscanthus lutarioriparius</name>
    <dbReference type="NCBI Taxonomy" id="422564"/>
    <lineage>
        <taxon>Eukaryota</taxon>
        <taxon>Viridiplantae</taxon>
        <taxon>Streptophyta</taxon>
        <taxon>Embryophyta</taxon>
        <taxon>Tracheophyta</taxon>
        <taxon>Spermatophyta</taxon>
        <taxon>Magnoliopsida</taxon>
        <taxon>Liliopsida</taxon>
        <taxon>Poales</taxon>
        <taxon>Poaceae</taxon>
        <taxon>PACMAD clade</taxon>
        <taxon>Panicoideae</taxon>
        <taxon>Andropogonodae</taxon>
        <taxon>Andropogoneae</taxon>
        <taxon>Saccharinae</taxon>
        <taxon>Miscanthus</taxon>
    </lineage>
</organism>
<dbReference type="Gene3D" id="3.30.430.20">
    <property type="entry name" value="Gnk2 domain, C-X8-C-X2-C motif"/>
    <property type="match status" value="1"/>
</dbReference>
<dbReference type="PANTHER" id="PTHR32099:SF104">
    <property type="entry name" value="OS01G0774133 PROTEIN"/>
    <property type="match status" value="1"/>
</dbReference>
<accession>A0A811SFW1</accession>
<dbReference type="Proteomes" id="UP000604825">
    <property type="component" value="Unassembled WGS sequence"/>
</dbReference>
<feature type="domain" description="Gnk2-homologous" evidence="4">
    <location>
        <begin position="33"/>
        <end position="147"/>
    </location>
</feature>
<gene>
    <name evidence="5" type="ORF">NCGR_LOCUS64261</name>
</gene>
<name>A0A811SFW1_9POAL</name>
<evidence type="ECO:0000256" key="2">
    <source>
        <dbReference type="ARBA" id="ARBA00022737"/>
    </source>
</evidence>
<evidence type="ECO:0000313" key="5">
    <source>
        <dbReference type="EMBL" id="CAD6340163.1"/>
    </source>
</evidence>
<evidence type="ECO:0000313" key="6">
    <source>
        <dbReference type="Proteomes" id="UP000604825"/>
    </source>
</evidence>
<dbReference type="Pfam" id="PF01657">
    <property type="entry name" value="Stress-antifung"/>
    <property type="match status" value="1"/>
</dbReference>
<keyword evidence="6" id="KW-1185">Reference proteome</keyword>
<feature type="signal peptide" evidence="3">
    <location>
        <begin position="1"/>
        <end position="22"/>
    </location>
</feature>
<dbReference type="EMBL" id="CAJGYO010000019">
    <property type="protein sequence ID" value="CAD6340163.1"/>
    <property type="molecule type" value="Genomic_DNA"/>
</dbReference>
<dbReference type="InterPro" id="IPR038408">
    <property type="entry name" value="GNK2_sf"/>
</dbReference>
<dbReference type="PANTHER" id="PTHR32099">
    <property type="entry name" value="CYSTEINE-RICH REPEAT SECRETORY PROTEIN"/>
    <property type="match status" value="1"/>
</dbReference>
<evidence type="ECO:0000256" key="1">
    <source>
        <dbReference type="ARBA" id="ARBA00022729"/>
    </source>
</evidence>
<protein>
    <recommendedName>
        <fullName evidence="4">Gnk2-homologous domain-containing protein</fullName>
    </recommendedName>
</protein>
<feature type="chain" id="PRO_5032657032" description="Gnk2-homologous domain-containing protein" evidence="3">
    <location>
        <begin position="23"/>
        <end position="245"/>
    </location>
</feature>
<dbReference type="PROSITE" id="PS51473">
    <property type="entry name" value="GNK2"/>
    <property type="match status" value="1"/>
</dbReference>
<keyword evidence="1 3" id="KW-0732">Signal</keyword>
<evidence type="ECO:0000256" key="3">
    <source>
        <dbReference type="SAM" id="SignalP"/>
    </source>
</evidence>
<evidence type="ECO:0000259" key="4">
    <source>
        <dbReference type="PROSITE" id="PS51473"/>
    </source>
</evidence>
<keyword evidence="2" id="KW-0677">Repeat</keyword>
<dbReference type="OrthoDB" id="686704at2759"/>
<reference evidence="5" key="1">
    <citation type="submission" date="2020-10" db="EMBL/GenBank/DDBJ databases">
        <authorList>
            <person name="Han B."/>
            <person name="Lu T."/>
            <person name="Zhao Q."/>
            <person name="Huang X."/>
            <person name="Zhao Y."/>
        </authorList>
    </citation>
    <scope>NUCLEOTIDE SEQUENCE</scope>
</reference>
<dbReference type="InterPro" id="IPR002902">
    <property type="entry name" value="GNK2"/>
</dbReference>